<gene>
    <name evidence="5" type="ORF">I8D64_13340</name>
</gene>
<evidence type="ECO:0000259" key="4">
    <source>
        <dbReference type="SMART" id="SM00822"/>
    </source>
</evidence>
<comment type="caution">
    <text evidence="5">The sequence shown here is derived from an EMBL/GenBank/DDBJ whole genome shotgun (WGS) entry which is preliminary data.</text>
</comment>
<dbReference type="CDD" id="cd05374">
    <property type="entry name" value="17beta-HSD-like_SDR_c"/>
    <property type="match status" value="1"/>
</dbReference>
<reference evidence="5 6" key="1">
    <citation type="submission" date="2020-12" db="EMBL/GenBank/DDBJ databases">
        <title>Brachybacterium sp. MASK1Z-5, whole genome shotgun sequence.</title>
        <authorList>
            <person name="Tuo L."/>
        </authorList>
    </citation>
    <scope>NUCLEOTIDE SEQUENCE [LARGE SCALE GENOMIC DNA]</scope>
    <source>
        <strain evidence="5 6">MASK1Z-5</strain>
    </source>
</reference>
<evidence type="ECO:0000256" key="2">
    <source>
        <dbReference type="ARBA" id="ARBA00023002"/>
    </source>
</evidence>
<evidence type="ECO:0000313" key="6">
    <source>
        <dbReference type="Proteomes" id="UP000612352"/>
    </source>
</evidence>
<sequence length="272" mass="28638">MAQTVLITGARSGFGAALATAFADAGWNVAATMRTPEKAPAEFADRDGIFVTALDVTSPESISAAVAAATEHFGGDLDAVVNAAGYVVQGSVEEFTLDDLRAQFETNVIGTAAVIQGVLPGMRERKHGHIITFSSAAGVIGIPRMEAYVASKFAVEGMSEALSRSVAHFGIKVTTIEPGVFETELGEGATATRHPINAYDAANAQLPDMYDWTPGNLEEAAKAIVAVAGTEDAPLRLVVGHGLDDVRRFHRDRLAEWDRTESLTRPTLAAQG</sequence>
<dbReference type="InterPro" id="IPR051911">
    <property type="entry name" value="SDR_oxidoreductase"/>
</dbReference>
<evidence type="ECO:0000256" key="1">
    <source>
        <dbReference type="ARBA" id="ARBA00006484"/>
    </source>
</evidence>
<dbReference type="Pfam" id="PF00106">
    <property type="entry name" value="adh_short"/>
    <property type="match status" value="1"/>
</dbReference>
<dbReference type="PROSITE" id="PS00061">
    <property type="entry name" value="ADH_SHORT"/>
    <property type="match status" value="1"/>
</dbReference>
<protein>
    <submittedName>
        <fullName evidence="5">SDR family oxidoreductase</fullName>
    </submittedName>
</protein>
<evidence type="ECO:0000313" key="5">
    <source>
        <dbReference type="EMBL" id="MBK0332380.1"/>
    </source>
</evidence>
<dbReference type="PANTHER" id="PTHR43976">
    <property type="entry name" value="SHORT CHAIN DEHYDROGENASE"/>
    <property type="match status" value="1"/>
</dbReference>
<accession>A0ABS1BEE3</accession>
<comment type="similarity">
    <text evidence="1 3">Belongs to the short-chain dehydrogenases/reductases (SDR) family.</text>
</comment>
<dbReference type="Proteomes" id="UP000612352">
    <property type="component" value="Unassembled WGS sequence"/>
</dbReference>
<dbReference type="InterPro" id="IPR002347">
    <property type="entry name" value="SDR_fam"/>
</dbReference>
<dbReference type="SMART" id="SM00822">
    <property type="entry name" value="PKS_KR"/>
    <property type="match status" value="1"/>
</dbReference>
<dbReference type="InterPro" id="IPR057326">
    <property type="entry name" value="KR_dom"/>
</dbReference>
<dbReference type="Gene3D" id="3.40.50.720">
    <property type="entry name" value="NAD(P)-binding Rossmann-like Domain"/>
    <property type="match status" value="1"/>
</dbReference>
<proteinExistence type="inferred from homology"/>
<name>A0ABS1BEE3_9MICO</name>
<dbReference type="InterPro" id="IPR036291">
    <property type="entry name" value="NAD(P)-bd_dom_sf"/>
</dbReference>
<dbReference type="InterPro" id="IPR020904">
    <property type="entry name" value="Sc_DH/Rdtase_CS"/>
</dbReference>
<keyword evidence="2" id="KW-0560">Oxidoreductase</keyword>
<dbReference type="EMBL" id="JAEDAJ010000008">
    <property type="protein sequence ID" value="MBK0332380.1"/>
    <property type="molecule type" value="Genomic_DNA"/>
</dbReference>
<dbReference type="PANTHER" id="PTHR43976:SF16">
    <property type="entry name" value="SHORT-CHAIN DEHYDROGENASE_REDUCTASE FAMILY PROTEIN"/>
    <property type="match status" value="1"/>
</dbReference>
<keyword evidence="6" id="KW-1185">Reference proteome</keyword>
<dbReference type="SUPFAM" id="SSF51735">
    <property type="entry name" value="NAD(P)-binding Rossmann-fold domains"/>
    <property type="match status" value="1"/>
</dbReference>
<dbReference type="PRINTS" id="PR00081">
    <property type="entry name" value="GDHRDH"/>
</dbReference>
<evidence type="ECO:0000256" key="3">
    <source>
        <dbReference type="RuleBase" id="RU000363"/>
    </source>
</evidence>
<organism evidence="5 6">
    <name type="scientific">Brachybacterium halotolerans</name>
    <dbReference type="NCBI Taxonomy" id="2795215"/>
    <lineage>
        <taxon>Bacteria</taxon>
        <taxon>Bacillati</taxon>
        <taxon>Actinomycetota</taxon>
        <taxon>Actinomycetes</taxon>
        <taxon>Micrococcales</taxon>
        <taxon>Dermabacteraceae</taxon>
        <taxon>Brachybacterium</taxon>
    </lineage>
</organism>
<dbReference type="RefSeq" id="WP_200503272.1">
    <property type="nucleotide sequence ID" value="NZ_JAEDAJ010000008.1"/>
</dbReference>
<feature type="domain" description="Ketoreductase" evidence="4">
    <location>
        <begin position="3"/>
        <end position="179"/>
    </location>
</feature>
<dbReference type="PRINTS" id="PR00080">
    <property type="entry name" value="SDRFAMILY"/>
</dbReference>